<feature type="transmembrane region" description="Helical" evidence="1">
    <location>
        <begin position="57"/>
        <end position="90"/>
    </location>
</feature>
<evidence type="ECO:0000313" key="3">
    <source>
        <dbReference type="EMBL" id="JAD94779.1"/>
    </source>
</evidence>
<dbReference type="EMBL" id="GBRH01203116">
    <property type="protein sequence ID" value="JAD94779.1"/>
    <property type="molecule type" value="Transcribed_RNA"/>
</dbReference>
<reference evidence="3" key="1">
    <citation type="submission" date="2014-09" db="EMBL/GenBank/DDBJ databases">
        <authorList>
            <person name="Magalhaes I.L.F."/>
            <person name="Oliveira U."/>
            <person name="Santos F.R."/>
            <person name="Vidigal T.H.D.A."/>
            <person name="Brescovit A.D."/>
            <person name="Santos A.J."/>
        </authorList>
    </citation>
    <scope>NUCLEOTIDE SEQUENCE</scope>
    <source>
        <tissue evidence="3">Shoot tissue taken approximately 20 cm above the soil surface</tissue>
    </source>
</reference>
<keyword evidence="1" id="KW-0812">Transmembrane</keyword>
<keyword evidence="1" id="KW-1133">Transmembrane helix</keyword>
<protein>
    <submittedName>
        <fullName evidence="3">Uncharacterized protein</fullName>
    </submittedName>
</protein>
<feature type="chain" id="PRO_5002061709" evidence="2">
    <location>
        <begin position="25"/>
        <end position="153"/>
    </location>
</feature>
<evidence type="ECO:0000256" key="1">
    <source>
        <dbReference type="SAM" id="Phobius"/>
    </source>
</evidence>
<name>A0A0A9E1W3_ARUDO</name>
<reference evidence="3" key="2">
    <citation type="journal article" date="2015" name="Data Brief">
        <title>Shoot transcriptome of the giant reed, Arundo donax.</title>
        <authorList>
            <person name="Barrero R.A."/>
            <person name="Guerrero F.D."/>
            <person name="Moolhuijzen P."/>
            <person name="Goolsby J.A."/>
            <person name="Tidwell J."/>
            <person name="Bellgard S.E."/>
            <person name="Bellgard M.I."/>
        </authorList>
    </citation>
    <scope>NUCLEOTIDE SEQUENCE</scope>
    <source>
        <tissue evidence="3">Shoot tissue taken approximately 20 cm above the soil surface</tissue>
    </source>
</reference>
<feature type="signal peptide" evidence="2">
    <location>
        <begin position="1"/>
        <end position="24"/>
    </location>
</feature>
<evidence type="ECO:0000256" key="2">
    <source>
        <dbReference type="SAM" id="SignalP"/>
    </source>
</evidence>
<organism evidence="3">
    <name type="scientific">Arundo donax</name>
    <name type="common">Giant reed</name>
    <name type="synonym">Donax arundinaceus</name>
    <dbReference type="NCBI Taxonomy" id="35708"/>
    <lineage>
        <taxon>Eukaryota</taxon>
        <taxon>Viridiplantae</taxon>
        <taxon>Streptophyta</taxon>
        <taxon>Embryophyta</taxon>
        <taxon>Tracheophyta</taxon>
        <taxon>Spermatophyta</taxon>
        <taxon>Magnoliopsida</taxon>
        <taxon>Liliopsida</taxon>
        <taxon>Poales</taxon>
        <taxon>Poaceae</taxon>
        <taxon>PACMAD clade</taxon>
        <taxon>Arundinoideae</taxon>
        <taxon>Arundineae</taxon>
        <taxon>Arundo</taxon>
    </lineage>
</organism>
<proteinExistence type="predicted"/>
<keyword evidence="2" id="KW-0732">Signal</keyword>
<keyword evidence="1" id="KW-0472">Membrane</keyword>
<accession>A0A0A9E1W3</accession>
<dbReference type="AlphaFoldDB" id="A0A0A9E1W3"/>
<sequence>MAAAAAPLAPVMVVVLPGSPFCCCCGHSASASSATCRREMTVASHHGNSGTATSRYYILPSLCFVRMMACDVLGGCLMLCSACVVGAYAYCLYYQLSRTDTAAASSCGYDAILNIKLIGIDYLILAYMGVALCFSPRGPYDDYPDGGASCPYY</sequence>